<evidence type="ECO:0000313" key="2">
    <source>
        <dbReference type="Proteomes" id="UP000594262"/>
    </source>
</evidence>
<sequence>SIKRKLFLKDTFLAYINNWQKETKKLKLPAKEQAKYCISLKTLDGIRMTVHSYCEMVPELLKLDGVDMFLSDKLNQDPVEEQFAKHRASSVENPQLEWYMMTERKLIVAKSKMVVAINGNFRGRTKRKVAIEIDDLTLVAEHCMEVNYLLINFYIEIKLF</sequence>
<evidence type="ECO:0000313" key="1">
    <source>
        <dbReference type="EnsemblMetazoa" id="CLYHEMP008425.1"/>
    </source>
</evidence>
<keyword evidence="2" id="KW-1185">Reference proteome</keyword>
<proteinExistence type="predicted"/>
<reference evidence="1" key="1">
    <citation type="submission" date="2021-01" db="UniProtKB">
        <authorList>
            <consortium name="EnsemblMetazoa"/>
        </authorList>
    </citation>
    <scope>IDENTIFICATION</scope>
</reference>
<organism evidence="1 2">
    <name type="scientific">Clytia hemisphaerica</name>
    <dbReference type="NCBI Taxonomy" id="252671"/>
    <lineage>
        <taxon>Eukaryota</taxon>
        <taxon>Metazoa</taxon>
        <taxon>Cnidaria</taxon>
        <taxon>Hydrozoa</taxon>
        <taxon>Hydroidolina</taxon>
        <taxon>Leptothecata</taxon>
        <taxon>Obeliida</taxon>
        <taxon>Clytiidae</taxon>
        <taxon>Clytia</taxon>
    </lineage>
</organism>
<accession>A0A7M5WKZ1</accession>
<dbReference type="AlphaFoldDB" id="A0A7M5WKZ1"/>
<dbReference type="OrthoDB" id="6627680at2759"/>
<protein>
    <submittedName>
        <fullName evidence="1">Uncharacterized protein</fullName>
    </submittedName>
</protein>
<dbReference type="EnsemblMetazoa" id="CLYHEMT008425.1">
    <property type="protein sequence ID" value="CLYHEMP008425.1"/>
    <property type="gene ID" value="CLYHEMG008425"/>
</dbReference>
<name>A0A7M5WKZ1_9CNID</name>
<dbReference type="Proteomes" id="UP000594262">
    <property type="component" value="Unplaced"/>
</dbReference>